<dbReference type="InterPro" id="IPR053136">
    <property type="entry name" value="UTP_pyrophosphatase-like"/>
</dbReference>
<evidence type="ECO:0000313" key="2">
    <source>
        <dbReference type="EMBL" id="CEI72831.1"/>
    </source>
</evidence>
<dbReference type="Proteomes" id="UP000245695">
    <property type="component" value="Chromosome 1"/>
</dbReference>
<dbReference type="CDD" id="cd07344">
    <property type="entry name" value="M48_yhfN_like"/>
    <property type="match status" value="1"/>
</dbReference>
<reference evidence="2 3" key="1">
    <citation type="submission" date="2014-09" db="EMBL/GenBank/DDBJ databases">
        <authorList>
            <person name="Hornung B.V."/>
        </authorList>
    </citation>
    <scope>NUCLEOTIDE SEQUENCE [LARGE SCALE GENOMIC DNA]</scope>
    <source>
        <strain evidence="2 3">FRIFI</strain>
    </source>
</reference>
<evidence type="ECO:0000313" key="3">
    <source>
        <dbReference type="Proteomes" id="UP000245695"/>
    </source>
</evidence>
<keyword evidence="3" id="KW-1185">Reference proteome</keyword>
<dbReference type="PANTHER" id="PTHR30399">
    <property type="entry name" value="UNCHARACTERIZED PROTEIN YGJP"/>
    <property type="match status" value="1"/>
</dbReference>
<feature type="domain" description="YgjP-like metallopeptidase" evidence="1">
    <location>
        <begin position="22"/>
        <end position="235"/>
    </location>
</feature>
<dbReference type="AlphaFoldDB" id="A0A2P2BR63"/>
<dbReference type="GO" id="GO:0016787">
    <property type="term" value="F:hydrolase activity"/>
    <property type="evidence" value="ECO:0007669"/>
    <property type="project" value="UniProtKB-KW"/>
</dbReference>
<dbReference type="EMBL" id="LN650648">
    <property type="protein sequence ID" value="CEI72831.1"/>
    <property type="molecule type" value="Genomic_DNA"/>
</dbReference>
<proteinExistence type="predicted"/>
<sequence length="242" mass="28722">MHEIKYKDNSIKYSIIKKSNIKNIYIKVKYPGIVTVTSPSDISNFHINDLLKSKIHWILNKLHELDEINFSTKKLELIDGDNIYYLGSPYTLRINNNKFLSKNSIYLKENEFIVDISSHIGISNRRNVIYELLKEWFITSGNKKIKERLNIYSKILNIYPENIKVKEQKTTWGTCSSLGNIYINWRIFLAPIDIIDYVLVHELCHLKHMNHSKEFWNLVESVIPNYKNKRKYLRDNSNKLKI</sequence>
<dbReference type="Pfam" id="PF01863">
    <property type="entry name" value="YgjP-like"/>
    <property type="match status" value="1"/>
</dbReference>
<protein>
    <submittedName>
        <fullName evidence="2">Predicted metal-dependent hydrolase</fullName>
    </submittedName>
</protein>
<accession>A0A2P2BR63</accession>
<dbReference type="InterPro" id="IPR002725">
    <property type="entry name" value="YgjP-like_metallopeptidase"/>
</dbReference>
<dbReference type="RefSeq" id="WP_166505378.1">
    <property type="nucleotide sequence ID" value="NZ_LN650648.1"/>
</dbReference>
<dbReference type="Gene3D" id="3.30.2010.10">
    <property type="entry name" value="Metalloproteases ('zincins'), catalytic domain"/>
    <property type="match status" value="1"/>
</dbReference>
<organism evidence="2 3">
    <name type="scientific">Romboutsia hominis</name>
    <dbReference type="NCBI Taxonomy" id="1507512"/>
    <lineage>
        <taxon>Bacteria</taxon>
        <taxon>Bacillati</taxon>
        <taxon>Bacillota</taxon>
        <taxon>Clostridia</taxon>
        <taxon>Peptostreptococcales</taxon>
        <taxon>Peptostreptococcaceae</taxon>
        <taxon>Romboutsia</taxon>
    </lineage>
</organism>
<evidence type="ECO:0000259" key="1">
    <source>
        <dbReference type="Pfam" id="PF01863"/>
    </source>
</evidence>
<dbReference type="PANTHER" id="PTHR30399:SF1">
    <property type="entry name" value="UTP PYROPHOSPHATASE"/>
    <property type="match status" value="1"/>
</dbReference>
<gene>
    <name evidence="2" type="ORF">FRIFI_1295</name>
</gene>
<keyword evidence="2" id="KW-0378">Hydrolase</keyword>
<dbReference type="KEGG" id="rhom:FRIFI_1295"/>
<name>A0A2P2BR63_9FIRM</name>